<dbReference type="PaxDb" id="3218-PP1S103_135V6.1"/>
<dbReference type="Gene3D" id="3.80.10.10">
    <property type="entry name" value="Ribonuclease Inhibitor"/>
    <property type="match status" value="4"/>
</dbReference>
<dbReference type="InterPro" id="IPR002182">
    <property type="entry name" value="NB-ARC"/>
</dbReference>
<dbReference type="STRING" id="3218.A0A2K1KGQ0"/>
<dbReference type="GO" id="GO:0043531">
    <property type="term" value="F:ADP binding"/>
    <property type="evidence" value="ECO:0007669"/>
    <property type="project" value="InterPro"/>
</dbReference>
<evidence type="ECO:0000313" key="2">
    <source>
        <dbReference type="EMBL" id="PNR52960.1"/>
    </source>
</evidence>
<dbReference type="EnsemblPlants" id="Pp3c6_22490V3.1">
    <property type="protein sequence ID" value="Pp3c6_22490V3.1"/>
    <property type="gene ID" value="Pp3c6_22490"/>
</dbReference>
<evidence type="ECO:0000259" key="1">
    <source>
        <dbReference type="Pfam" id="PF00931"/>
    </source>
</evidence>
<reference evidence="2 4" key="2">
    <citation type="journal article" date="2018" name="Plant J.">
        <title>The Physcomitrella patens chromosome-scale assembly reveals moss genome structure and evolution.</title>
        <authorList>
            <person name="Lang D."/>
            <person name="Ullrich K.K."/>
            <person name="Murat F."/>
            <person name="Fuchs J."/>
            <person name="Jenkins J."/>
            <person name="Haas F.B."/>
            <person name="Piednoel M."/>
            <person name="Gundlach H."/>
            <person name="Van Bel M."/>
            <person name="Meyberg R."/>
            <person name="Vives C."/>
            <person name="Morata J."/>
            <person name="Symeonidi A."/>
            <person name="Hiss M."/>
            <person name="Muchero W."/>
            <person name="Kamisugi Y."/>
            <person name="Saleh O."/>
            <person name="Blanc G."/>
            <person name="Decker E.L."/>
            <person name="van Gessel N."/>
            <person name="Grimwood J."/>
            <person name="Hayes R.D."/>
            <person name="Graham S.W."/>
            <person name="Gunter L.E."/>
            <person name="McDaniel S.F."/>
            <person name="Hoernstein S.N.W."/>
            <person name="Larsson A."/>
            <person name="Li F.W."/>
            <person name="Perroud P.F."/>
            <person name="Phillips J."/>
            <person name="Ranjan P."/>
            <person name="Rokshar D.S."/>
            <person name="Rothfels C.J."/>
            <person name="Schneider L."/>
            <person name="Shu S."/>
            <person name="Stevenson D.W."/>
            <person name="Thummler F."/>
            <person name="Tillich M."/>
            <person name="Villarreal Aguilar J.C."/>
            <person name="Widiez T."/>
            <person name="Wong G.K."/>
            <person name="Wymore A."/>
            <person name="Zhang Y."/>
            <person name="Zimmer A.D."/>
            <person name="Quatrano R.S."/>
            <person name="Mayer K.F.X."/>
            <person name="Goodstein D."/>
            <person name="Casacuberta J.M."/>
            <person name="Vandepoele K."/>
            <person name="Reski R."/>
            <person name="Cuming A.C."/>
            <person name="Tuskan G.A."/>
            <person name="Maumus F."/>
            <person name="Salse J."/>
            <person name="Schmutz J."/>
            <person name="Rensing S.A."/>
        </authorList>
    </citation>
    <scope>NUCLEOTIDE SEQUENCE [LARGE SCALE GENOMIC DNA]</scope>
    <source>
        <strain evidence="3 4">cv. Gransden 2004</strain>
    </source>
</reference>
<dbReference type="InterPro" id="IPR027417">
    <property type="entry name" value="P-loop_NTPase"/>
</dbReference>
<dbReference type="PANTHER" id="PTHR36766">
    <property type="entry name" value="PLANT BROAD-SPECTRUM MILDEW RESISTANCE PROTEIN RPW8"/>
    <property type="match status" value="1"/>
</dbReference>
<evidence type="ECO:0000313" key="4">
    <source>
        <dbReference type="Proteomes" id="UP000006727"/>
    </source>
</evidence>
<dbReference type="SUPFAM" id="SSF52540">
    <property type="entry name" value="P-loop containing nucleoside triphosphate hydrolases"/>
    <property type="match status" value="1"/>
</dbReference>
<organism evidence="2">
    <name type="scientific">Physcomitrium patens</name>
    <name type="common">Spreading-leaved earth moss</name>
    <name type="synonym">Physcomitrella patens</name>
    <dbReference type="NCBI Taxonomy" id="3218"/>
    <lineage>
        <taxon>Eukaryota</taxon>
        <taxon>Viridiplantae</taxon>
        <taxon>Streptophyta</taxon>
        <taxon>Embryophyta</taxon>
        <taxon>Bryophyta</taxon>
        <taxon>Bryophytina</taxon>
        <taxon>Bryopsida</taxon>
        <taxon>Funariidae</taxon>
        <taxon>Funariales</taxon>
        <taxon>Funariaceae</taxon>
        <taxon>Physcomitrium</taxon>
    </lineage>
</organism>
<keyword evidence="4" id="KW-1185">Reference proteome</keyword>
<name>A0A2K1KGQ0_PHYPA</name>
<gene>
    <name evidence="3" type="primary">LOC112283239</name>
    <name evidence="2" type="ORF">PHYPA_009335</name>
</gene>
<dbReference type="InterPro" id="IPR032675">
    <property type="entry name" value="LRR_dom_sf"/>
</dbReference>
<dbReference type="AlphaFoldDB" id="A0A2K1KGQ0"/>
<accession>A0A2K1KGQ0</accession>
<dbReference type="EMBL" id="ABEU02000006">
    <property type="protein sequence ID" value="PNR52960.1"/>
    <property type="molecule type" value="Genomic_DNA"/>
</dbReference>
<sequence length="1074" mass="122126">MANAKMRNPDFIIMPVFLGISRSQCRDRENHMKWSSTWRSWAQSDNRINIEHWENALQLFGPTNALVYNSELGEVKFREEIVKAICKWVPPETRREDSHVQGRSRLFRVVGLYGVGGIGKTTICKALCNEFFKKYRGRVSHAELERGSEEELLKEVLRRLTDTKPELLDAMNVDEYRHRLNRDMRNLGVFLTIDNVSGTTMEQALTLLKAGYGPGSVLLVTARSLDQLKSLRIDTNECLEMPELEIDEAKSLFLYHAACVPATRNEADEELILFCVRRCCFRKGCGISYHYHPLALQVLGEQLGRVGYVPERWWALLNEIDLFNPFREPKHPVFSILRKSFDALTAQDQLLFMDAALFVPYSVGGYDFDWGYKWSVFEWLGMVHGISVDTVKKRLENLKSKSLLENLGDGFSRIGMHDLWHEFAKLETKVEEFGNRRWIFEWDEHNALEEASLTCGGSSVNLRRMFFLDRGFMKLEKVNFSSFPNVTVLKLSRDEAMLQGLDLSGLKHLKSLELERREVPVIFVWQRKSKTSVGLVGLGSLTNLGFLRWSNIPSDSPCIEDIGRLTNLQVLDLYGGGKLPDLSSLSLLRVACFRENDAAETISGLSSKLTNLRYLDFQGCKGLRSCPGLGELVALQELHLCYCQKLEEMPNLQKLKRLRKLGMNGCRLIRALPGLGDLVALQELDASGCKNLAELPDMRNLRNLRKLNLQYCELIKALPGLDELVNFQSLKTWGCENLTELPDMRKLTDLQTLQLWRVRPLKSAAGLGDLISLRHLTVGFDQLQDCPDLRKLTKLETLDISGWQTEGFRSIENFVLLETVNVYDCKEMSTLPDLQKLTRLQKLEFWSCEFEDMSGLSNLTNLQELAIHDCGKLEKLPDLRKLTRLKTLRVLRCAVLKDLRGVLELRNLEVLWASGYGWLHENIGPDLHRLTSLRVLDVSSGGFSDLHGLTACSRLESLCCRSCPIEELPDLNKFPRLISLDVRDCGSLTRLTYTGPLSPGLSFLDVQGCRNLTALPDLRNSRFMRELHVANCGVVLSPHDIQQLKARWPTVHLVTELSVQTESGTVEVSGNAPK</sequence>
<dbReference type="PRINTS" id="PR00364">
    <property type="entry name" value="DISEASERSIST"/>
</dbReference>
<dbReference type="Proteomes" id="UP000006727">
    <property type="component" value="Chromosome 6"/>
</dbReference>
<reference evidence="2 4" key="1">
    <citation type="journal article" date="2008" name="Science">
        <title>The Physcomitrella genome reveals evolutionary insights into the conquest of land by plants.</title>
        <authorList>
            <person name="Rensing S."/>
            <person name="Lang D."/>
            <person name="Zimmer A."/>
            <person name="Terry A."/>
            <person name="Salamov A."/>
            <person name="Shapiro H."/>
            <person name="Nishiyama T."/>
            <person name="Perroud P.-F."/>
            <person name="Lindquist E."/>
            <person name="Kamisugi Y."/>
            <person name="Tanahashi T."/>
            <person name="Sakakibara K."/>
            <person name="Fujita T."/>
            <person name="Oishi K."/>
            <person name="Shin-I T."/>
            <person name="Kuroki Y."/>
            <person name="Toyoda A."/>
            <person name="Suzuki Y."/>
            <person name="Hashimoto A."/>
            <person name="Yamaguchi K."/>
            <person name="Sugano A."/>
            <person name="Kohara Y."/>
            <person name="Fujiyama A."/>
            <person name="Anterola A."/>
            <person name="Aoki S."/>
            <person name="Ashton N."/>
            <person name="Barbazuk W.B."/>
            <person name="Barker E."/>
            <person name="Bennetzen J."/>
            <person name="Bezanilla M."/>
            <person name="Blankenship R."/>
            <person name="Cho S.H."/>
            <person name="Dutcher S."/>
            <person name="Estelle M."/>
            <person name="Fawcett J.A."/>
            <person name="Gundlach H."/>
            <person name="Hanada K."/>
            <person name="Heyl A."/>
            <person name="Hicks K.A."/>
            <person name="Hugh J."/>
            <person name="Lohr M."/>
            <person name="Mayer K."/>
            <person name="Melkozernov A."/>
            <person name="Murata T."/>
            <person name="Nelson D."/>
            <person name="Pils B."/>
            <person name="Prigge M."/>
            <person name="Reiss B."/>
            <person name="Renner T."/>
            <person name="Rombauts S."/>
            <person name="Rushton P."/>
            <person name="Sanderfoot A."/>
            <person name="Schween G."/>
            <person name="Shiu S.-H."/>
            <person name="Stueber K."/>
            <person name="Theodoulou F.L."/>
            <person name="Tu H."/>
            <person name="Van de Peer Y."/>
            <person name="Verrier P.J."/>
            <person name="Waters E."/>
            <person name="Wood A."/>
            <person name="Yang L."/>
            <person name="Cove D."/>
            <person name="Cuming A."/>
            <person name="Hasebe M."/>
            <person name="Lucas S."/>
            <person name="Mishler D.B."/>
            <person name="Reski R."/>
            <person name="Grigoriev I."/>
            <person name="Quatrano R.S."/>
            <person name="Boore J.L."/>
        </authorList>
    </citation>
    <scope>NUCLEOTIDE SEQUENCE [LARGE SCALE GENOMIC DNA]</scope>
    <source>
        <strain evidence="3 4">cv. Gransden 2004</strain>
    </source>
</reference>
<dbReference type="PANTHER" id="PTHR36766:SF30">
    <property type="entry name" value="TIR-NBS TYPE DISEASE RESISTANCE PROTEIN-RELATED"/>
    <property type="match status" value="1"/>
</dbReference>
<reference evidence="3" key="3">
    <citation type="submission" date="2020-12" db="UniProtKB">
        <authorList>
            <consortium name="EnsemblPlants"/>
        </authorList>
    </citation>
    <scope>IDENTIFICATION</scope>
</reference>
<dbReference type="Gene3D" id="3.40.50.300">
    <property type="entry name" value="P-loop containing nucleotide triphosphate hydrolases"/>
    <property type="match status" value="1"/>
</dbReference>
<dbReference type="Pfam" id="PF00931">
    <property type="entry name" value="NB-ARC"/>
    <property type="match status" value="1"/>
</dbReference>
<dbReference type="Gramene" id="Pp3c6_22490V3.1">
    <property type="protein sequence ID" value="Pp3c6_22490V3.1"/>
    <property type="gene ID" value="Pp3c6_22490"/>
</dbReference>
<evidence type="ECO:0000313" key="3">
    <source>
        <dbReference type="EnsemblPlants" id="Pp3c6_22490V3.1"/>
    </source>
</evidence>
<feature type="domain" description="NB-ARC" evidence="1">
    <location>
        <begin position="108"/>
        <end position="253"/>
    </location>
</feature>
<proteinExistence type="predicted"/>
<protein>
    <recommendedName>
        <fullName evidence="1">NB-ARC domain-containing protein</fullName>
    </recommendedName>
</protein>
<dbReference type="SUPFAM" id="SSF52058">
    <property type="entry name" value="L domain-like"/>
    <property type="match status" value="2"/>
</dbReference>